<dbReference type="Proteomes" id="UP001596512">
    <property type="component" value="Unassembled WGS sequence"/>
</dbReference>
<sequence>MAPRRAAVLRDDDRSLREHLIATAERMIAATGATGLTVRAIARAAGVADGVLYNHFADKEELLAAALRAHVDTVRSGMDPLPAAGTGDLAANLRAYLDHGLALHRAILPAFTGLLGQPAVLARFADGDQGGDWRAELAAYLAAERDLGRLAPTADVDTAVALASGVCHEVVLSTMFPHAASPRVPTEAVVTAILHGIA</sequence>
<dbReference type="InterPro" id="IPR001647">
    <property type="entry name" value="HTH_TetR"/>
</dbReference>
<gene>
    <name evidence="6" type="ORF">ACFQV2_26745</name>
</gene>
<dbReference type="Gene3D" id="1.10.10.60">
    <property type="entry name" value="Homeodomain-like"/>
    <property type="match status" value="1"/>
</dbReference>
<keyword evidence="3" id="KW-0804">Transcription</keyword>
<accession>A0ABW2TUC4</accession>
<name>A0ABW2TUC4_9PSEU</name>
<dbReference type="InterPro" id="IPR050109">
    <property type="entry name" value="HTH-type_TetR-like_transc_reg"/>
</dbReference>
<evidence type="ECO:0000313" key="6">
    <source>
        <dbReference type="EMBL" id="MFC7616532.1"/>
    </source>
</evidence>
<feature type="DNA-binding region" description="H-T-H motif" evidence="4">
    <location>
        <begin position="37"/>
        <end position="56"/>
    </location>
</feature>
<dbReference type="PANTHER" id="PTHR30055">
    <property type="entry name" value="HTH-TYPE TRANSCRIPTIONAL REGULATOR RUTR"/>
    <property type="match status" value="1"/>
</dbReference>
<evidence type="ECO:0000256" key="2">
    <source>
        <dbReference type="ARBA" id="ARBA00023125"/>
    </source>
</evidence>
<organism evidence="6 7">
    <name type="scientific">Actinokineospora soli</name>
    <dbReference type="NCBI Taxonomy" id="1048753"/>
    <lineage>
        <taxon>Bacteria</taxon>
        <taxon>Bacillati</taxon>
        <taxon>Actinomycetota</taxon>
        <taxon>Actinomycetes</taxon>
        <taxon>Pseudonocardiales</taxon>
        <taxon>Pseudonocardiaceae</taxon>
        <taxon>Actinokineospora</taxon>
    </lineage>
</organism>
<protein>
    <submittedName>
        <fullName evidence="6">TetR/AcrR family transcriptional regulator</fullName>
    </submittedName>
</protein>
<dbReference type="SUPFAM" id="SSF46689">
    <property type="entry name" value="Homeodomain-like"/>
    <property type="match status" value="1"/>
</dbReference>
<dbReference type="InterPro" id="IPR009057">
    <property type="entry name" value="Homeodomain-like_sf"/>
</dbReference>
<dbReference type="Pfam" id="PF00440">
    <property type="entry name" value="TetR_N"/>
    <property type="match status" value="1"/>
</dbReference>
<dbReference type="PRINTS" id="PR00455">
    <property type="entry name" value="HTHTETR"/>
</dbReference>
<comment type="caution">
    <text evidence="6">The sequence shown here is derived from an EMBL/GenBank/DDBJ whole genome shotgun (WGS) entry which is preliminary data.</text>
</comment>
<feature type="domain" description="HTH tetR-type" evidence="5">
    <location>
        <begin position="14"/>
        <end position="74"/>
    </location>
</feature>
<dbReference type="PROSITE" id="PS50977">
    <property type="entry name" value="HTH_TETR_2"/>
    <property type="match status" value="1"/>
</dbReference>
<dbReference type="PANTHER" id="PTHR30055:SF238">
    <property type="entry name" value="MYCOFACTOCIN BIOSYNTHESIS TRANSCRIPTIONAL REGULATOR MFTR-RELATED"/>
    <property type="match status" value="1"/>
</dbReference>
<dbReference type="EMBL" id="JBHTEY010000004">
    <property type="protein sequence ID" value="MFC7616532.1"/>
    <property type="molecule type" value="Genomic_DNA"/>
</dbReference>
<evidence type="ECO:0000259" key="5">
    <source>
        <dbReference type="PROSITE" id="PS50977"/>
    </source>
</evidence>
<dbReference type="Gene3D" id="1.10.357.10">
    <property type="entry name" value="Tetracycline Repressor, domain 2"/>
    <property type="match status" value="1"/>
</dbReference>
<proteinExistence type="predicted"/>
<evidence type="ECO:0000313" key="7">
    <source>
        <dbReference type="Proteomes" id="UP001596512"/>
    </source>
</evidence>
<evidence type="ECO:0000256" key="1">
    <source>
        <dbReference type="ARBA" id="ARBA00023015"/>
    </source>
</evidence>
<keyword evidence="1" id="KW-0805">Transcription regulation</keyword>
<keyword evidence="7" id="KW-1185">Reference proteome</keyword>
<keyword evidence="2 4" id="KW-0238">DNA-binding</keyword>
<reference evidence="7" key="1">
    <citation type="journal article" date="2019" name="Int. J. Syst. Evol. Microbiol.">
        <title>The Global Catalogue of Microorganisms (GCM) 10K type strain sequencing project: providing services to taxonomists for standard genome sequencing and annotation.</title>
        <authorList>
            <consortium name="The Broad Institute Genomics Platform"/>
            <consortium name="The Broad Institute Genome Sequencing Center for Infectious Disease"/>
            <person name="Wu L."/>
            <person name="Ma J."/>
        </authorList>
    </citation>
    <scope>NUCLEOTIDE SEQUENCE [LARGE SCALE GENOMIC DNA]</scope>
    <source>
        <strain evidence="7">JCM 17695</strain>
    </source>
</reference>
<evidence type="ECO:0000256" key="3">
    <source>
        <dbReference type="ARBA" id="ARBA00023163"/>
    </source>
</evidence>
<evidence type="ECO:0000256" key="4">
    <source>
        <dbReference type="PROSITE-ProRule" id="PRU00335"/>
    </source>
</evidence>